<name>A0ABT1ZEY4_9MICO</name>
<feature type="transmembrane region" description="Helical" evidence="1">
    <location>
        <begin position="187"/>
        <end position="210"/>
    </location>
</feature>
<keyword evidence="1" id="KW-1133">Transmembrane helix</keyword>
<evidence type="ECO:0000313" key="3">
    <source>
        <dbReference type="Proteomes" id="UP001205337"/>
    </source>
</evidence>
<accession>A0ABT1ZEY4</accession>
<keyword evidence="1" id="KW-0472">Membrane</keyword>
<evidence type="ECO:0000313" key="2">
    <source>
        <dbReference type="EMBL" id="MCS0499273.1"/>
    </source>
</evidence>
<feature type="transmembrane region" description="Helical" evidence="1">
    <location>
        <begin position="6"/>
        <end position="31"/>
    </location>
</feature>
<reference evidence="2 3" key="1">
    <citation type="submission" date="2022-08" db="EMBL/GenBank/DDBJ databases">
        <authorList>
            <person name="Li F."/>
        </authorList>
    </citation>
    <scope>NUCLEOTIDE SEQUENCE [LARGE SCALE GENOMIC DNA]</scope>
    <source>
        <strain evidence="2 3">10F1B-8-1</strain>
    </source>
</reference>
<feature type="transmembrane region" description="Helical" evidence="1">
    <location>
        <begin position="84"/>
        <end position="109"/>
    </location>
</feature>
<feature type="transmembrane region" description="Helical" evidence="1">
    <location>
        <begin position="160"/>
        <end position="181"/>
    </location>
</feature>
<dbReference type="Proteomes" id="UP001205337">
    <property type="component" value="Unassembled WGS sequence"/>
</dbReference>
<feature type="transmembrane region" description="Helical" evidence="1">
    <location>
        <begin position="52"/>
        <end position="78"/>
    </location>
</feature>
<proteinExistence type="predicted"/>
<gene>
    <name evidence="2" type="ORF">NUH29_06885</name>
</gene>
<keyword evidence="1" id="KW-0812">Transmembrane</keyword>
<dbReference type="RefSeq" id="WP_258798293.1">
    <property type="nucleotide sequence ID" value="NZ_JANTHX010000005.1"/>
</dbReference>
<evidence type="ECO:0000256" key="1">
    <source>
        <dbReference type="SAM" id="Phobius"/>
    </source>
</evidence>
<dbReference type="EMBL" id="JANTHX010000005">
    <property type="protein sequence ID" value="MCS0499273.1"/>
    <property type="molecule type" value="Genomic_DNA"/>
</dbReference>
<protein>
    <recommendedName>
        <fullName evidence="4">DUF2207 domain-containing protein</fullName>
    </recommendedName>
</protein>
<evidence type="ECO:0008006" key="4">
    <source>
        <dbReference type="Google" id="ProtNLM"/>
    </source>
</evidence>
<organism evidence="2 3">
    <name type="scientific">Protaetiibacter mangrovi</name>
    <dbReference type="NCBI Taxonomy" id="2970926"/>
    <lineage>
        <taxon>Bacteria</taxon>
        <taxon>Bacillati</taxon>
        <taxon>Actinomycetota</taxon>
        <taxon>Actinomycetes</taxon>
        <taxon>Micrococcales</taxon>
        <taxon>Microbacteriaceae</taxon>
        <taxon>Protaetiibacter</taxon>
    </lineage>
</organism>
<sequence length="261" mass="27823">MDLVPLLVVALLIQLSILALQVGDALTGFIDARRVRDTDDPEVITRNGVRELTWTMAVIAITAVLAAFAIDLAARALLDGSQPFTAFLILVAVALVAFAIGMAAVLAVVRRDRPTYARIRRDLRDRSVMQLGEEELAHFDARLAEADRSRARRDAAGPTLRLAALLAVVGIGVAAAIGGFAEELPGFAVAAIVAAALSIAAFVVAVRAAVVRAAAFEAVRQAQRAEVVALLERARIPQRTSVPGLRDRVSRALAILREQQK</sequence>
<comment type="caution">
    <text evidence="2">The sequence shown here is derived from an EMBL/GenBank/DDBJ whole genome shotgun (WGS) entry which is preliminary data.</text>
</comment>
<keyword evidence="3" id="KW-1185">Reference proteome</keyword>